<dbReference type="SUPFAM" id="SSF53474">
    <property type="entry name" value="alpha/beta-Hydrolases"/>
    <property type="match status" value="1"/>
</dbReference>
<dbReference type="PRINTS" id="PR00412">
    <property type="entry name" value="EPOXHYDRLASE"/>
</dbReference>
<organism evidence="4 5">
    <name type="scientific">Camellia sinensis var. sinensis</name>
    <name type="common">China tea</name>
    <dbReference type="NCBI Taxonomy" id="542762"/>
    <lineage>
        <taxon>Eukaryota</taxon>
        <taxon>Viridiplantae</taxon>
        <taxon>Streptophyta</taxon>
        <taxon>Embryophyta</taxon>
        <taxon>Tracheophyta</taxon>
        <taxon>Spermatophyta</taxon>
        <taxon>Magnoliopsida</taxon>
        <taxon>eudicotyledons</taxon>
        <taxon>Gunneridae</taxon>
        <taxon>Pentapetalae</taxon>
        <taxon>asterids</taxon>
        <taxon>Ericales</taxon>
        <taxon>Theaceae</taxon>
        <taxon>Camellia</taxon>
    </lineage>
</organism>
<evidence type="ECO:0008006" key="6">
    <source>
        <dbReference type="Google" id="ProtNLM"/>
    </source>
</evidence>
<name>A0A4S4EFR7_CAMSN</name>
<dbReference type="EMBL" id="SDRB02004841">
    <property type="protein sequence ID" value="THG15271.1"/>
    <property type="molecule type" value="Genomic_DNA"/>
</dbReference>
<comment type="similarity">
    <text evidence="2">Belongs to the AB hydrolase superfamily. Epoxide hydrolase family.</text>
</comment>
<evidence type="ECO:0000256" key="1">
    <source>
        <dbReference type="ARBA" id="ARBA00022801"/>
    </source>
</evidence>
<proteinExistence type="inferred from homology"/>
<feature type="compositionally biased region" description="Pro residues" evidence="3">
    <location>
        <begin position="302"/>
        <end position="314"/>
    </location>
</feature>
<dbReference type="PANTHER" id="PTHR43329">
    <property type="entry name" value="EPOXIDE HYDROLASE"/>
    <property type="match status" value="1"/>
</dbReference>
<feature type="region of interest" description="Disordered" evidence="3">
    <location>
        <begin position="261"/>
        <end position="321"/>
    </location>
</feature>
<evidence type="ECO:0000313" key="5">
    <source>
        <dbReference type="Proteomes" id="UP000306102"/>
    </source>
</evidence>
<evidence type="ECO:0000256" key="2">
    <source>
        <dbReference type="ARBA" id="ARBA00038334"/>
    </source>
</evidence>
<dbReference type="AlphaFoldDB" id="A0A4S4EFR7"/>
<accession>A0A4S4EFR7</accession>
<keyword evidence="1" id="KW-0378">Hydrolase</keyword>
<dbReference type="STRING" id="542762.A0A4S4EFR7"/>
<dbReference type="Gene3D" id="3.40.50.1820">
    <property type="entry name" value="alpha/beta hydrolase"/>
    <property type="match status" value="1"/>
</dbReference>
<dbReference type="Proteomes" id="UP000306102">
    <property type="component" value="Unassembled WGS sequence"/>
</dbReference>
<keyword evidence="5" id="KW-1185">Reference proteome</keyword>
<evidence type="ECO:0000313" key="4">
    <source>
        <dbReference type="EMBL" id="THG15271.1"/>
    </source>
</evidence>
<gene>
    <name evidence="4" type="ORF">TEA_029713</name>
</gene>
<reference evidence="4 5" key="1">
    <citation type="journal article" date="2018" name="Proc. Natl. Acad. Sci. U.S.A.">
        <title>Draft genome sequence of Camellia sinensis var. sinensis provides insights into the evolution of the tea genome and tea quality.</title>
        <authorList>
            <person name="Wei C."/>
            <person name="Yang H."/>
            <person name="Wang S."/>
            <person name="Zhao J."/>
            <person name="Liu C."/>
            <person name="Gao L."/>
            <person name="Xia E."/>
            <person name="Lu Y."/>
            <person name="Tai Y."/>
            <person name="She G."/>
            <person name="Sun J."/>
            <person name="Cao H."/>
            <person name="Tong W."/>
            <person name="Gao Q."/>
            <person name="Li Y."/>
            <person name="Deng W."/>
            <person name="Jiang X."/>
            <person name="Wang W."/>
            <person name="Chen Q."/>
            <person name="Zhang S."/>
            <person name="Li H."/>
            <person name="Wu J."/>
            <person name="Wang P."/>
            <person name="Li P."/>
            <person name="Shi C."/>
            <person name="Zheng F."/>
            <person name="Jian J."/>
            <person name="Huang B."/>
            <person name="Shan D."/>
            <person name="Shi M."/>
            <person name="Fang C."/>
            <person name="Yue Y."/>
            <person name="Li F."/>
            <person name="Li D."/>
            <person name="Wei S."/>
            <person name="Han B."/>
            <person name="Jiang C."/>
            <person name="Yin Y."/>
            <person name="Xia T."/>
            <person name="Zhang Z."/>
            <person name="Bennetzen J.L."/>
            <person name="Zhao S."/>
            <person name="Wan X."/>
        </authorList>
    </citation>
    <scope>NUCLEOTIDE SEQUENCE [LARGE SCALE GENOMIC DNA]</scope>
    <source>
        <strain evidence="5">cv. Shuchazao</strain>
        <tissue evidence="4">Leaf</tissue>
    </source>
</reference>
<evidence type="ECO:0000256" key="3">
    <source>
        <dbReference type="SAM" id="MobiDB-lite"/>
    </source>
</evidence>
<dbReference type="InterPro" id="IPR000639">
    <property type="entry name" value="Epox_hydrolase-like"/>
</dbReference>
<dbReference type="InterPro" id="IPR029058">
    <property type="entry name" value="AB_hydrolase_fold"/>
</dbReference>
<protein>
    <recommendedName>
        <fullName evidence="6">AB hydrolase-1 domain-containing protein</fullName>
    </recommendedName>
</protein>
<comment type="caution">
    <text evidence="4">The sequence shown here is derived from an EMBL/GenBank/DDBJ whole genome shotgun (WGS) entry which is preliminary data.</text>
</comment>
<feature type="compositionally biased region" description="Low complexity" evidence="3">
    <location>
        <begin position="265"/>
        <end position="280"/>
    </location>
</feature>
<sequence>MGKYRYLVNTPGGLAEFRKDYQIPDDVHLILAEKDVIPWDNEGFVPFTLLSIIETGLRFPVQPLICEFHRQTRLCPTQLSTNSYRIIMGIAELNRQARLNLGLAEIFHQYSIGSKEDGWVYYLRIRRRREKIIKNTPDKDLNDDDFFWVSGNFEDYQAQIPGRPINWKKGEPDSAHLHSLYSYPNLATLRAALQYLERSWAKLLKFEPTYRYSGRRKARVTDFLLEEAPEPDPSLPEIRLIPLIAEEEMAKKNRVRALLTETTRPEVVPPSQSQPAPSSSRRTKRARTAETEQILVDEEEPALPPSLPPSPQPEPSDRTTGYWAPKLTFNNRDIQGSDSIIAEKDHQLAFNLAKSVRLPKDMEHHQKQLNTELKAIRSSTKSMILVFLVAKDFGTRTGFFFALLYPERVSGIITMGVPFVPPSPFEFGKNLPEGFYMSRWKEPGRAEADFGRFDAKTVVRNIYILFSKSEIPIAAENQEMMDLVEPSTSLPTWFTEEDLEAYEALYKKSGFLTALRIPYRSVEEEFNFPNMKVEAPTLLIMGEKDYFLKFPGVEDYIRSGQVKVFVPDLEITYLPEGSHFVQEQLPNEVNQIVLTFLKKHSC</sequence>
<dbReference type="GO" id="GO:0016787">
    <property type="term" value="F:hydrolase activity"/>
    <property type="evidence" value="ECO:0007669"/>
    <property type="project" value="UniProtKB-KW"/>
</dbReference>